<dbReference type="EMBL" id="JAIRAU010000005">
    <property type="protein sequence ID" value="MBZ5709304.1"/>
    <property type="molecule type" value="Genomic_DNA"/>
</dbReference>
<evidence type="ECO:0000313" key="2">
    <source>
        <dbReference type="EMBL" id="MBZ5709304.1"/>
    </source>
</evidence>
<sequence length="216" mass="23885">MQPLTRSAARKAEIRRDHEVVKAALNAELKQIFDAARVAPEISLQDVWLNVHSAASASQDVARALESLRGTLLGNGSVKYTDSVPLSEVLRWFRHRGNYHGVYDSLRELGNILRPALRIVLGLTPDARINVARTLHLRGELWTYEHDGQLHVFARPDSTVDKLLASERPRVVDPPLELPSKLRLVVAPAPALPSEREPDAPVCRSTPRSRAVSAPG</sequence>
<dbReference type="RefSeq" id="WP_224191081.1">
    <property type="nucleotide sequence ID" value="NZ_JAIRAU010000005.1"/>
</dbReference>
<organism evidence="2 3">
    <name type="scientific">Nannocystis pusilla</name>
    <dbReference type="NCBI Taxonomy" id="889268"/>
    <lineage>
        <taxon>Bacteria</taxon>
        <taxon>Pseudomonadati</taxon>
        <taxon>Myxococcota</taxon>
        <taxon>Polyangia</taxon>
        <taxon>Nannocystales</taxon>
        <taxon>Nannocystaceae</taxon>
        <taxon>Nannocystis</taxon>
    </lineage>
</organism>
<accession>A0ABS7TM57</accession>
<reference evidence="2" key="1">
    <citation type="submission" date="2021-08" db="EMBL/GenBank/DDBJ databases">
        <authorList>
            <person name="Stevens D.C."/>
        </authorList>
    </citation>
    <scope>NUCLEOTIDE SEQUENCE</scope>
    <source>
        <strain evidence="2">DSM 53165</strain>
    </source>
</reference>
<gene>
    <name evidence="2" type="ORF">K7C98_08520</name>
</gene>
<evidence type="ECO:0000313" key="3">
    <source>
        <dbReference type="Proteomes" id="UP001139031"/>
    </source>
</evidence>
<comment type="caution">
    <text evidence="2">The sequence shown here is derived from an EMBL/GenBank/DDBJ whole genome shotgun (WGS) entry which is preliminary data.</text>
</comment>
<proteinExistence type="predicted"/>
<evidence type="ECO:0000256" key="1">
    <source>
        <dbReference type="SAM" id="MobiDB-lite"/>
    </source>
</evidence>
<feature type="region of interest" description="Disordered" evidence="1">
    <location>
        <begin position="190"/>
        <end position="216"/>
    </location>
</feature>
<keyword evidence="3" id="KW-1185">Reference proteome</keyword>
<dbReference type="Proteomes" id="UP001139031">
    <property type="component" value="Unassembled WGS sequence"/>
</dbReference>
<name>A0ABS7TM57_9BACT</name>
<protein>
    <submittedName>
        <fullName evidence="2">Uncharacterized protein</fullName>
    </submittedName>
</protein>